<evidence type="ECO:0000313" key="2">
    <source>
        <dbReference type="Proteomes" id="UP000054342"/>
    </source>
</evidence>
<sequence>MDDERALELPETRAFDDYNELGPDDDANVLDDLYIECRGLEPSDPSEGHKIAAGLFGGCVSTLTAYFAHIRHHKDPMQLQQLQINRVAETLGRLRLWGTGISRKAFEICLSLSETVQDSVLEILSVLAAVLLQGKSNLLVWSYHFIFDMPGSSLLLDGLLTSITYARMFLRLQDGDDLHGLYLKAAREPYTDFTSWIEAIEENVTLLCDLVPTIQSIVNEACELQISDTPATNPYQWAEHQLPDNKTAAYELRSSFSSVDKSPGAVTTRPEATIFIKDYLEEVWKYKRAEQDSTLTHNLIAKKSFVTLKYPPKHIQFKSIWLKDASGRGYKSSEAVLLAWKFPSNPMVHRSEFYIVEALPEDVDVLLGKDSHAIDENLNAEQRGSPFSGLKTHLSRDFRGTSEFNYCLVALIPLSRRDLPYS</sequence>
<organism evidence="1 2">
    <name type="scientific">Exophiala xenobiotica</name>
    <dbReference type="NCBI Taxonomy" id="348802"/>
    <lineage>
        <taxon>Eukaryota</taxon>
        <taxon>Fungi</taxon>
        <taxon>Dikarya</taxon>
        <taxon>Ascomycota</taxon>
        <taxon>Pezizomycotina</taxon>
        <taxon>Eurotiomycetes</taxon>
        <taxon>Chaetothyriomycetidae</taxon>
        <taxon>Chaetothyriales</taxon>
        <taxon>Herpotrichiellaceae</taxon>
        <taxon>Exophiala</taxon>
    </lineage>
</organism>
<name>A0A0D2BHW8_9EURO</name>
<gene>
    <name evidence="1" type="ORF">PV05_10586</name>
</gene>
<accession>A0A0D2BHW8</accession>
<dbReference type="RefSeq" id="XP_013312495.1">
    <property type="nucleotide sequence ID" value="XM_013457041.1"/>
</dbReference>
<dbReference type="AlphaFoldDB" id="A0A0D2BHW8"/>
<keyword evidence="2" id="KW-1185">Reference proteome</keyword>
<dbReference type="Proteomes" id="UP000054342">
    <property type="component" value="Unassembled WGS sequence"/>
</dbReference>
<reference evidence="1 2" key="1">
    <citation type="submission" date="2015-01" db="EMBL/GenBank/DDBJ databases">
        <title>The Genome Sequence of Exophiala xenobiotica CBS118157.</title>
        <authorList>
            <consortium name="The Broad Institute Genomics Platform"/>
            <person name="Cuomo C."/>
            <person name="de Hoog S."/>
            <person name="Gorbushina A."/>
            <person name="Stielow B."/>
            <person name="Teixiera M."/>
            <person name="Abouelleil A."/>
            <person name="Chapman S.B."/>
            <person name="Priest M."/>
            <person name="Young S.K."/>
            <person name="Wortman J."/>
            <person name="Nusbaum C."/>
            <person name="Birren B."/>
        </authorList>
    </citation>
    <scope>NUCLEOTIDE SEQUENCE [LARGE SCALE GENOMIC DNA]</scope>
    <source>
        <strain evidence="1 2">CBS 118157</strain>
    </source>
</reference>
<protein>
    <submittedName>
        <fullName evidence="1">Uncharacterized protein</fullName>
    </submittedName>
</protein>
<proteinExistence type="predicted"/>
<dbReference type="EMBL" id="KN847322">
    <property type="protein sequence ID" value="KIW51911.1"/>
    <property type="molecule type" value="Genomic_DNA"/>
</dbReference>
<dbReference type="GeneID" id="25332494"/>
<evidence type="ECO:0000313" key="1">
    <source>
        <dbReference type="EMBL" id="KIW51911.1"/>
    </source>
</evidence>
<dbReference type="HOGENOM" id="CLU_650584_0_0_1"/>